<proteinExistence type="predicted"/>
<reference evidence="2 3" key="1">
    <citation type="submission" date="2019-07" db="EMBL/GenBank/DDBJ databases">
        <title>Whole genome shotgun sequence of Staphylococcus piscifermentans NBRC 109625.</title>
        <authorList>
            <person name="Hosoyama A."/>
            <person name="Uohara A."/>
            <person name="Ohji S."/>
            <person name="Ichikawa N."/>
        </authorList>
    </citation>
    <scope>NUCLEOTIDE SEQUENCE [LARGE SCALE GENOMIC DNA]</scope>
    <source>
        <strain evidence="2 3">NBRC 109625</strain>
    </source>
</reference>
<dbReference type="PROSITE" id="PS50983">
    <property type="entry name" value="FE_B12_PBP"/>
    <property type="match status" value="1"/>
</dbReference>
<organism evidence="2 3">
    <name type="scientific">Staphylococcus piscifermentans</name>
    <dbReference type="NCBI Taxonomy" id="70258"/>
    <lineage>
        <taxon>Bacteria</taxon>
        <taxon>Bacillati</taxon>
        <taxon>Bacillota</taxon>
        <taxon>Bacilli</taxon>
        <taxon>Bacillales</taxon>
        <taxon>Staphylococcaceae</taxon>
        <taxon>Staphylococcus</taxon>
    </lineage>
</organism>
<feature type="domain" description="Fe/B12 periplasmic-binding" evidence="1">
    <location>
        <begin position="1"/>
        <end position="47"/>
    </location>
</feature>
<protein>
    <recommendedName>
        <fullName evidence="1">Fe/B12 periplasmic-binding domain-containing protein</fullName>
    </recommendedName>
</protein>
<gene>
    <name evidence="2" type="ORF">SPI02_03580</name>
</gene>
<comment type="caution">
    <text evidence="2">The sequence shown here is derived from an EMBL/GenBank/DDBJ whole genome shotgun (WGS) entry which is preliminary data.</text>
</comment>
<evidence type="ECO:0000313" key="2">
    <source>
        <dbReference type="EMBL" id="GEP83773.1"/>
    </source>
</evidence>
<evidence type="ECO:0000313" key="3">
    <source>
        <dbReference type="Proteomes" id="UP000321736"/>
    </source>
</evidence>
<name>A0A512QK08_9STAP</name>
<keyword evidence="3" id="KW-1185">Reference proteome</keyword>
<dbReference type="SUPFAM" id="SSF53807">
    <property type="entry name" value="Helical backbone' metal receptor"/>
    <property type="match status" value="1"/>
</dbReference>
<dbReference type="AlphaFoldDB" id="A0A512QK08"/>
<sequence length="47" mass="5460">MKNDVIKNVKATKDNKVYELDLKLWFYASGSTATTIREIDELEKVIK</sequence>
<dbReference type="EMBL" id="BKAR01000003">
    <property type="protein sequence ID" value="GEP83773.1"/>
    <property type="molecule type" value="Genomic_DNA"/>
</dbReference>
<accession>A0A512QK08</accession>
<evidence type="ECO:0000259" key="1">
    <source>
        <dbReference type="PROSITE" id="PS50983"/>
    </source>
</evidence>
<dbReference type="InterPro" id="IPR002491">
    <property type="entry name" value="ABC_transptr_periplasmic_BD"/>
</dbReference>
<dbReference type="Proteomes" id="UP000321736">
    <property type="component" value="Unassembled WGS sequence"/>
</dbReference>
<dbReference type="Gene3D" id="3.40.50.1980">
    <property type="entry name" value="Nitrogenase molybdenum iron protein domain"/>
    <property type="match status" value="1"/>
</dbReference>